<dbReference type="Proteomes" id="UP000004508">
    <property type="component" value="Unassembled WGS sequence"/>
</dbReference>
<accession>D6TYR3</accession>
<gene>
    <name evidence="1" type="ORF">Krac_6298</name>
</gene>
<sequence>MSYRHSSNMIKLKRIKRMGYGRAEFPFLRQRVLHALWHV</sequence>
<comment type="caution">
    <text evidence="1">The sequence shown here is derived from an EMBL/GenBank/DDBJ whole genome shotgun (WGS) entry which is preliminary data.</text>
</comment>
<dbReference type="EMBL" id="ADVG01000003">
    <property type="protein sequence ID" value="EFH85138.1"/>
    <property type="molecule type" value="Genomic_DNA"/>
</dbReference>
<name>D6TYR3_KTERA</name>
<reference evidence="1 2" key="1">
    <citation type="journal article" date="2011" name="Stand. Genomic Sci.">
        <title>Non-contiguous finished genome sequence and contextual data of the filamentous soil bacterium Ktedonobacter racemifer type strain (SOSP1-21).</title>
        <authorList>
            <person name="Chang Y.J."/>
            <person name="Land M."/>
            <person name="Hauser L."/>
            <person name="Chertkov O."/>
            <person name="Del Rio T.G."/>
            <person name="Nolan M."/>
            <person name="Copeland A."/>
            <person name="Tice H."/>
            <person name="Cheng J.F."/>
            <person name="Lucas S."/>
            <person name="Han C."/>
            <person name="Goodwin L."/>
            <person name="Pitluck S."/>
            <person name="Ivanova N."/>
            <person name="Ovchinikova G."/>
            <person name="Pati A."/>
            <person name="Chen A."/>
            <person name="Palaniappan K."/>
            <person name="Mavromatis K."/>
            <person name="Liolios K."/>
            <person name="Brettin T."/>
            <person name="Fiebig A."/>
            <person name="Rohde M."/>
            <person name="Abt B."/>
            <person name="Goker M."/>
            <person name="Detter J.C."/>
            <person name="Woyke T."/>
            <person name="Bristow J."/>
            <person name="Eisen J.A."/>
            <person name="Markowitz V."/>
            <person name="Hugenholtz P."/>
            <person name="Kyrpides N.C."/>
            <person name="Klenk H.P."/>
            <person name="Lapidus A."/>
        </authorList>
    </citation>
    <scope>NUCLEOTIDE SEQUENCE [LARGE SCALE GENOMIC DNA]</scope>
    <source>
        <strain evidence="2">DSM 44963</strain>
    </source>
</reference>
<evidence type="ECO:0000313" key="2">
    <source>
        <dbReference type="Proteomes" id="UP000004508"/>
    </source>
</evidence>
<dbReference type="InParanoid" id="D6TYR3"/>
<evidence type="ECO:0008006" key="3">
    <source>
        <dbReference type="Google" id="ProtNLM"/>
    </source>
</evidence>
<keyword evidence="2" id="KW-1185">Reference proteome</keyword>
<evidence type="ECO:0000313" key="1">
    <source>
        <dbReference type="EMBL" id="EFH85138.1"/>
    </source>
</evidence>
<dbReference type="AlphaFoldDB" id="D6TYR3"/>
<protein>
    <recommendedName>
        <fullName evidence="3">Transposase</fullName>
    </recommendedName>
</protein>
<organism evidence="1 2">
    <name type="scientific">Ktedonobacter racemifer DSM 44963</name>
    <dbReference type="NCBI Taxonomy" id="485913"/>
    <lineage>
        <taxon>Bacteria</taxon>
        <taxon>Bacillati</taxon>
        <taxon>Chloroflexota</taxon>
        <taxon>Ktedonobacteria</taxon>
        <taxon>Ktedonobacterales</taxon>
        <taxon>Ktedonobacteraceae</taxon>
        <taxon>Ktedonobacter</taxon>
    </lineage>
</organism>
<proteinExistence type="predicted"/>
<dbReference type="STRING" id="485913.Krac_6298"/>